<feature type="compositionally biased region" description="Polar residues" evidence="6">
    <location>
        <begin position="352"/>
        <end position="371"/>
    </location>
</feature>
<dbReference type="Pfam" id="PF22754">
    <property type="entry name" value="bHLH-TF_ACT-like_plant"/>
    <property type="match status" value="1"/>
</dbReference>
<dbReference type="Gramene" id="CDP03619">
    <property type="protein sequence ID" value="CDP03619"/>
    <property type="gene ID" value="GSCOC_T00016042001"/>
</dbReference>
<organism evidence="8 9">
    <name type="scientific">Coffea canephora</name>
    <name type="common">Robusta coffee</name>
    <dbReference type="NCBI Taxonomy" id="49390"/>
    <lineage>
        <taxon>Eukaryota</taxon>
        <taxon>Viridiplantae</taxon>
        <taxon>Streptophyta</taxon>
        <taxon>Embryophyta</taxon>
        <taxon>Tracheophyta</taxon>
        <taxon>Spermatophyta</taxon>
        <taxon>Magnoliopsida</taxon>
        <taxon>eudicotyledons</taxon>
        <taxon>Gunneridae</taxon>
        <taxon>Pentapetalae</taxon>
        <taxon>asterids</taxon>
        <taxon>lamiids</taxon>
        <taxon>Gentianales</taxon>
        <taxon>Rubiaceae</taxon>
        <taxon>Ixoroideae</taxon>
        <taxon>Gardenieae complex</taxon>
        <taxon>Bertiereae - Coffeeae clade</taxon>
        <taxon>Coffeeae</taxon>
        <taxon>Coffea</taxon>
    </lineage>
</organism>
<dbReference type="Proteomes" id="UP000295252">
    <property type="component" value="Chromosome I"/>
</dbReference>
<dbReference type="STRING" id="49390.A0A068U624"/>
<keyword evidence="3" id="KW-0010">Activator</keyword>
<dbReference type="OrthoDB" id="690068at2759"/>
<feature type="compositionally biased region" description="Basic and acidic residues" evidence="6">
    <location>
        <begin position="480"/>
        <end position="490"/>
    </location>
</feature>
<evidence type="ECO:0000256" key="5">
    <source>
        <dbReference type="ARBA" id="ARBA00023242"/>
    </source>
</evidence>
<dbReference type="InParanoid" id="A0A068U624"/>
<dbReference type="InterPro" id="IPR036638">
    <property type="entry name" value="HLH_DNA-bd_sf"/>
</dbReference>
<dbReference type="AlphaFoldDB" id="A0A068U624"/>
<feature type="compositionally biased region" description="Polar residues" evidence="6">
    <location>
        <begin position="292"/>
        <end position="316"/>
    </location>
</feature>
<dbReference type="InterPro" id="IPR011598">
    <property type="entry name" value="bHLH_dom"/>
</dbReference>
<keyword evidence="9" id="KW-1185">Reference proteome</keyword>
<reference evidence="9" key="1">
    <citation type="journal article" date="2014" name="Science">
        <title>The coffee genome provides insight into the convergent evolution of caffeine biosynthesis.</title>
        <authorList>
            <person name="Denoeud F."/>
            <person name="Carretero-Paulet L."/>
            <person name="Dereeper A."/>
            <person name="Droc G."/>
            <person name="Guyot R."/>
            <person name="Pietrella M."/>
            <person name="Zheng C."/>
            <person name="Alberti A."/>
            <person name="Anthony F."/>
            <person name="Aprea G."/>
            <person name="Aury J.M."/>
            <person name="Bento P."/>
            <person name="Bernard M."/>
            <person name="Bocs S."/>
            <person name="Campa C."/>
            <person name="Cenci A."/>
            <person name="Combes M.C."/>
            <person name="Crouzillat D."/>
            <person name="Da Silva C."/>
            <person name="Daddiego L."/>
            <person name="De Bellis F."/>
            <person name="Dussert S."/>
            <person name="Garsmeur O."/>
            <person name="Gayraud T."/>
            <person name="Guignon V."/>
            <person name="Jahn K."/>
            <person name="Jamilloux V."/>
            <person name="Joet T."/>
            <person name="Labadie K."/>
            <person name="Lan T."/>
            <person name="Leclercq J."/>
            <person name="Lepelley M."/>
            <person name="Leroy T."/>
            <person name="Li L.T."/>
            <person name="Librado P."/>
            <person name="Lopez L."/>
            <person name="Munoz A."/>
            <person name="Noel B."/>
            <person name="Pallavicini A."/>
            <person name="Perrotta G."/>
            <person name="Poncet V."/>
            <person name="Pot D."/>
            <person name="Priyono X."/>
            <person name="Rigoreau M."/>
            <person name="Rouard M."/>
            <person name="Rozas J."/>
            <person name="Tranchant-Dubreuil C."/>
            <person name="VanBuren R."/>
            <person name="Zhang Q."/>
            <person name="Andrade A.C."/>
            <person name="Argout X."/>
            <person name="Bertrand B."/>
            <person name="de Kochko A."/>
            <person name="Graziosi G."/>
            <person name="Henry R.J."/>
            <person name="Jayarama X."/>
            <person name="Ming R."/>
            <person name="Nagai C."/>
            <person name="Rounsley S."/>
            <person name="Sankoff D."/>
            <person name="Giuliano G."/>
            <person name="Albert V.A."/>
            <person name="Wincker P."/>
            <person name="Lashermes P."/>
        </authorList>
    </citation>
    <scope>NUCLEOTIDE SEQUENCE [LARGE SCALE GENOMIC DNA]</scope>
    <source>
        <strain evidence="9">cv. DH200-94</strain>
    </source>
</reference>
<dbReference type="EMBL" id="HG739095">
    <property type="protein sequence ID" value="CDP03619.1"/>
    <property type="molecule type" value="Genomic_DNA"/>
</dbReference>
<evidence type="ECO:0000256" key="2">
    <source>
        <dbReference type="ARBA" id="ARBA00023015"/>
    </source>
</evidence>
<sequence length="717" mass="79625">MAAPPSSRELQHMLQRAVQTVEWTYSLFWQLCPQQRILVWGDGYYNGAIKTRKTVQPMEVSAEEASLQRSQQLRELYDALSSGDTNQQQQQARRPSASLSPEDLTESEWFYLMCVSFSFAPGVGLPGRAYAKRQHVWLTGANEVDSKLFTRAILAKSARIQVVNDTNSFPCKLQTVVCIPLLDGVVELGTVERVQEDLGFVQHIKSICAEHQQPHQTPKPALSEHSTSSPATASGPRFHSSTVPVPATYTTIHTSQDNSDQIEEEEEEEEEDDEVDADADAVADSDSDGETVPQSSAPSSGVQNPNSMPQIKTTEPSELVQLDMSEDIRLGSPEDGSNNWDSDYHLLPHGPNKNQEVQQNRPDLCSSQSTPRWPRIQDPGINHSLEPAPTTSGVPLSENEFAQEDSHFSQTVSTILHHQSSRCSSSSMTGNVTQSIHSAFSKWPATSCDSLAHGNLRGSSSQWTLKYILFTVPFLHASKSGDETSPKSRDAAAISDSASRLRKGTPQEELSANHVLAERRRREKLNERFIILRSLVPFVTKMDKASILGDTIEYVKQLRKKIQELEARFRQMEPDGHPKKNAKEQRSSSNNTAARVQVGQGLDRRKMRIVEDSPTGGGKPKAAVVSPAEGVLQVEVSIIESDALVELQCPHREGLLLDVMQMLRELRVEITAVQSSLCNGFFVAELRAKVKEYANGRRATIMEVKRAINQIIPQYLR</sequence>
<dbReference type="Gene3D" id="4.10.280.10">
    <property type="entry name" value="Helix-loop-helix DNA-binding domain"/>
    <property type="match status" value="1"/>
</dbReference>
<dbReference type="PROSITE" id="PS50888">
    <property type="entry name" value="BHLH"/>
    <property type="match status" value="1"/>
</dbReference>
<evidence type="ECO:0000259" key="7">
    <source>
        <dbReference type="PROSITE" id="PS50888"/>
    </source>
</evidence>
<evidence type="ECO:0000256" key="3">
    <source>
        <dbReference type="ARBA" id="ARBA00023159"/>
    </source>
</evidence>
<dbReference type="OMA" id="IFMDQHG"/>
<dbReference type="Pfam" id="PF14215">
    <property type="entry name" value="bHLH-MYC_N"/>
    <property type="match status" value="1"/>
</dbReference>
<dbReference type="FunCoup" id="A0A068U624">
    <property type="interactions" value="161"/>
</dbReference>
<protein>
    <recommendedName>
        <fullName evidence="7">BHLH domain-containing protein</fullName>
    </recommendedName>
</protein>
<feature type="domain" description="BHLH" evidence="7">
    <location>
        <begin position="509"/>
        <end position="558"/>
    </location>
</feature>
<keyword evidence="4" id="KW-0804">Transcription</keyword>
<evidence type="ECO:0000256" key="1">
    <source>
        <dbReference type="ARBA" id="ARBA00004123"/>
    </source>
</evidence>
<keyword evidence="5" id="KW-0539">Nucleus</keyword>
<dbReference type="InterPro" id="IPR025610">
    <property type="entry name" value="MYC/MYB_N"/>
</dbReference>
<comment type="subcellular location">
    <subcellularLocation>
        <location evidence="1">Nucleus</location>
    </subcellularLocation>
</comment>
<dbReference type="GO" id="GO:0046983">
    <property type="term" value="F:protein dimerization activity"/>
    <property type="evidence" value="ECO:0007669"/>
    <property type="project" value="InterPro"/>
</dbReference>
<proteinExistence type="predicted"/>
<accession>A0A068U624</accession>
<feature type="region of interest" description="Disordered" evidence="6">
    <location>
        <begin position="212"/>
        <end position="392"/>
    </location>
</feature>
<name>A0A068U624_COFCA</name>
<dbReference type="Pfam" id="PF00010">
    <property type="entry name" value="HLH"/>
    <property type="match status" value="1"/>
</dbReference>
<evidence type="ECO:0000256" key="4">
    <source>
        <dbReference type="ARBA" id="ARBA00023163"/>
    </source>
</evidence>
<feature type="region of interest" description="Disordered" evidence="6">
    <location>
        <begin position="480"/>
        <end position="508"/>
    </location>
</feature>
<feature type="compositionally biased region" description="Polar residues" evidence="6">
    <location>
        <begin position="239"/>
        <end position="259"/>
    </location>
</feature>
<dbReference type="GO" id="GO:0080090">
    <property type="term" value="P:regulation of primary metabolic process"/>
    <property type="evidence" value="ECO:0007669"/>
    <property type="project" value="UniProtKB-ARBA"/>
</dbReference>
<dbReference type="PANTHER" id="PTHR46266:SF4">
    <property type="entry name" value="TRANSCRIPTION FACTOR TT8"/>
    <property type="match status" value="1"/>
</dbReference>
<dbReference type="SUPFAM" id="SSF47459">
    <property type="entry name" value="HLH, helix-loop-helix DNA-binding domain"/>
    <property type="match status" value="1"/>
</dbReference>
<feature type="compositionally biased region" description="Acidic residues" evidence="6">
    <location>
        <begin position="260"/>
        <end position="289"/>
    </location>
</feature>
<feature type="compositionally biased region" description="Basic and acidic residues" evidence="6">
    <location>
        <begin position="569"/>
        <end position="586"/>
    </location>
</feature>
<evidence type="ECO:0000313" key="8">
    <source>
        <dbReference type="EMBL" id="CDP03619.1"/>
    </source>
</evidence>
<dbReference type="PANTHER" id="PTHR46266">
    <property type="entry name" value="TRANSCRIPTION FACTOR TT8"/>
    <property type="match status" value="1"/>
</dbReference>
<evidence type="ECO:0000313" key="9">
    <source>
        <dbReference type="Proteomes" id="UP000295252"/>
    </source>
</evidence>
<dbReference type="PhylomeDB" id="A0A068U624"/>
<gene>
    <name evidence="8" type="ORF">GSCOC_T00016042001</name>
</gene>
<evidence type="ECO:0000256" key="6">
    <source>
        <dbReference type="SAM" id="MobiDB-lite"/>
    </source>
</evidence>
<feature type="region of interest" description="Disordered" evidence="6">
    <location>
        <begin position="569"/>
        <end position="598"/>
    </location>
</feature>
<dbReference type="InterPro" id="IPR054502">
    <property type="entry name" value="bHLH-TF_ACT-like_plant"/>
</dbReference>
<keyword evidence="2" id="KW-0805">Transcription regulation</keyword>
<dbReference type="GO" id="GO:0005634">
    <property type="term" value="C:nucleus"/>
    <property type="evidence" value="ECO:0007669"/>
    <property type="project" value="UniProtKB-SubCell"/>
</dbReference>
<dbReference type="SMART" id="SM00353">
    <property type="entry name" value="HLH"/>
    <property type="match status" value="1"/>
</dbReference>